<protein>
    <submittedName>
        <fullName evidence="3">DUF5666 domain-containing protein</fullName>
    </submittedName>
</protein>
<name>A0ABU9BUK8_9BURK</name>
<feature type="domain" description="DUF5666" evidence="2">
    <location>
        <begin position="201"/>
        <end position="257"/>
    </location>
</feature>
<dbReference type="Pfam" id="PF18914">
    <property type="entry name" value="DUF5666"/>
    <property type="match status" value="4"/>
</dbReference>
<evidence type="ECO:0000256" key="1">
    <source>
        <dbReference type="SAM" id="MobiDB-lite"/>
    </source>
</evidence>
<organism evidence="3 4">
    <name type="scientific">Ideonella lacteola</name>
    <dbReference type="NCBI Taxonomy" id="2984193"/>
    <lineage>
        <taxon>Bacteria</taxon>
        <taxon>Pseudomonadati</taxon>
        <taxon>Pseudomonadota</taxon>
        <taxon>Betaproteobacteria</taxon>
        <taxon>Burkholderiales</taxon>
        <taxon>Sphaerotilaceae</taxon>
        <taxon>Ideonella</taxon>
    </lineage>
</organism>
<evidence type="ECO:0000259" key="2">
    <source>
        <dbReference type="Pfam" id="PF18914"/>
    </source>
</evidence>
<dbReference type="RefSeq" id="WP_341426988.1">
    <property type="nucleotide sequence ID" value="NZ_JBBUTG010000011.1"/>
</dbReference>
<accession>A0ABU9BUK8</accession>
<comment type="caution">
    <text evidence="3">The sequence shown here is derived from an EMBL/GenBank/DDBJ whole genome shotgun (WGS) entry which is preliminary data.</text>
</comment>
<reference evidence="3 4" key="1">
    <citation type="submission" date="2024-04" db="EMBL/GenBank/DDBJ databases">
        <title>Novel species of the genus Ideonella isolated from streams.</title>
        <authorList>
            <person name="Lu H."/>
        </authorList>
    </citation>
    <scope>NUCLEOTIDE SEQUENCE [LARGE SCALE GENOMIC DNA]</scope>
    <source>
        <strain evidence="3 4">DXS29W</strain>
    </source>
</reference>
<dbReference type="EMBL" id="JBBUTG010000011">
    <property type="protein sequence ID" value="MEK8032565.1"/>
    <property type="molecule type" value="Genomic_DNA"/>
</dbReference>
<evidence type="ECO:0000313" key="3">
    <source>
        <dbReference type="EMBL" id="MEK8032565.1"/>
    </source>
</evidence>
<feature type="region of interest" description="Disordered" evidence="1">
    <location>
        <begin position="36"/>
        <end position="57"/>
    </location>
</feature>
<keyword evidence="4" id="KW-1185">Reference proteome</keyword>
<feature type="domain" description="DUF5666" evidence="2">
    <location>
        <begin position="346"/>
        <end position="406"/>
    </location>
</feature>
<dbReference type="InterPro" id="IPR043724">
    <property type="entry name" value="DUF5666"/>
</dbReference>
<gene>
    <name evidence="3" type="ORF">AACH06_17225</name>
</gene>
<evidence type="ECO:0000313" key="4">
    <source>
        <dbReference type="Proteomes" id="UP001371218"/>
    </source>
</evidence>
<feature type="domain" description="DUF5666" evidence="2">
    <location>
        <begin position="273"/>
        <end position="328"/>
    </location>
</feature>
<feature type="domain" description="DUF5666" evidence="2">
    <location>
        <begin position="127"/>
        <end position="190"/>
    </location>
</feature>
<proteinExistence type="predicted"/>
<sequence length="410" mass="42778">MISTPLSLVDRARTRSWPAMGTALLMAAVLAACGGGGGGSDSTGTTPPPPAGTSSFTSGAITGFGSVIVNGVRFDDSGAEVVDDDGQRHERDELRLGEQVEIEASSIDRASGQGVATRIRFGSEMVGPVASIDGAAQTLVVLGQTVAIGTATVFDDDLAGGFSGLTVGQVVEVHAQFDAAQGVYRATRIETEDTPAAYKLRGLVEALDAAGRTFRIGSTVINYSDATDVAENLANGVRVRVTLRTEPVSGQWMATRVQAGERHHGDHDEAEVRGLITAWTSATEFSVNGLPVDARTASFPDGQTGVVLGANVEVEGAIVNDVLVATKVQLEDEHEHEHENEAYELHGAITAADANARTFALRGVTVAYTDATVFRDLSASDLTVGRKVEVKGALSADGTRVDATRISRED</sequence>
<dbReference type="Proteomes" id="UP001371218">
    <property type="component" value="Unassembled WGS sequence"/>
</dbReference>